<dbReference type="EMBL" id="BAAAYN010000062">
    <property type="protein sequence ID" value="GAA3396953.1"/>
    <property type="molecule type" value="Genomic_DNA"/>
</dbReference>
<reference evidence="2" key="1">
    <citation type="journal article" date="2019" name="Int. J. Syst. Evol. Microbiol.">
        <title>The Global Catalogue of Microorganisms (GCM) 10K type strain sequencing project: providing services to taxonomists for standard genome sequencing and annotation.</title>
        <authorList>
            <consortium name="The Broad Institute Genomics Platform"/>
            <consortium name="The Broad Institute Genome Sequencing Center for Infectious Disease"/>
            <person name="Wu L."/>
            <person name="Ma J."/>
        </authorList>
    </citation>
    <scope>NUCLEOTIDE SEQUENCE [LARGE SCALE GENOMIC DNA]</scope>
    <source>
        <strain evidence="2">JCM 9458</strain>
    </source>
</reference>
<keyword evidence="2" id="KW-1185">Reference proteome</keyword>
<name>A0ABP6T9U1_9ACTN</name>
<evidence type="ECO:0000313" key="2">
    <source>
        <dbReference type="Proteomes" id="UP001501676"/>
    </source>
</evidence>
<proteinExistence type="predicted"/>
<dbReference type="Proteomes" id="UP001501676">
    <property type="component" value="Unassembled WGS sequence"/>
</dbReference>
<gene>
    <name evidence="1" type="ORF">GCM10020369_75400</name>
</gene>
<protein>
    <submittedName>
        <fullName evidence="1">Uncharacterized protein</fullName>
    </submittedName>
</protein>
<evidence type="ECO:0000313" key="1">
    <source>
        <dbReference type="EMBL" id="GAA3396953.1"/>
    </source>
</evidence>
<comment type="caution">
    <text evidence="1">The sequence shown here is derived from an EMBL/GenBank/DDBJ whole genome shotgun (WGS) entry which is preliminary data.</text>
</comment>
<organism evidence="1 2">
    <name type="scientific">Cryptosporangium minutisporangium</name>
    <dbReference type="NCBI Taxonomy" id="113569"/>
    <lineage>
        <taxon>Bacteria</taxon>
        <taxon>Bacillati</taxon>
        <taxon>Actinomycetota</taxon>
        <taxon>Actinomycetes</taxon>
        <taxon>Cryptosporangiales</taxon>
        <taxon>Cryptosporangiaceae</taxon>
        <taxon>Cryptosporangium</taxon>
    </lineage>
</organism>
<accession>A0ABP6T9U1</accession>
<sequence length="219" mass="22121">MPPLVLPIGQCLGAAWDPHAGARQRVRLGTQVFALDDVRFAVWALAHGAPDRPSGTTRESLFALAADLGLPAPESAFAALSADGLLADVAPANESGVAFAARHRLVPLMLGLGNTAEEPDRYRIGLPGRPIVAVDAATYGLFAWAHLETDLVAACRAAADRAAAGLPIGLPSAAGAGSAAGADGDWADEQGALAASFGGLHPLLAANAAYLDRALGAGH</sequence>
<dbReference type="RefSeq" id="WP_345733102.1">
    <property type="nucleotide sequence ID" value="NZ_BAAAYN010000062.1"/>
</dbReference>